<gene>
    <name evidence="2" type="ORF">EGYM00163_LOCUS10992</name>
</gene>
<feature type="region of interest" description="Disordered" evidence="1">
    <location>
        <begin position="34"/>
        <end position="58"/>
    </location>
</feature>
<organism evidence="2">
    <name type="scientific">Eutreptiella gymnastica</name>
    <dbReference type="NCBI Taxonomy" id="73025"/>
    <lineage>
        <taxon>Eukaryota</taxon>
        <taxon>Discoba</taxon>
        <taxon>Euglenozoa</taxon>
        <taxon>Euglenida</taxon>
        <taxon>Spirocuta</taxon>
        <taxon>Euglenophyceae</taxon>
        <taxon>Eutreptiales</taxon>
        <taxon>Eutreptiaceae</taxon>
        <taxon>Eutreptiella</taxon>
    </lineage>
</organism>
<evidence type="ECO:0000256" key="1">
    <source>
        <dbReference type="SAM" id="MobiDB-lite"/>
    </source>
</evidence>
<proteinExistence type="predicted"/>
<protein>
    <submittedName>
        <fullName evidence="2">Uncharacterized protein</fullName>
    </submittedName>
</protein>
<evidence type="ECO:0000313" key="2">
    <source>
        <dbReference type="EMBL" id="CAE0799871.1"/>
    </source>
</evidence>
<sequence length="102" mass="11230">MGLATRIHISPECSSVERVILHNRGMYKRMAARHYSNSDGEASGAGGSMACSREEQEAREKDDPELCCILNHKQVLEPSALTTQFSQAQQCQEEGNRAFSAS</sequence>
<name>A0A7S4CL40_9EUGL</name>
<dbReference type="EMBL" id="HBJA01032847">
    <property type="protein sequence ID" value="CAE0799871.1"/>
    <property type="molecule type" value="Transcribed_RNA"/>
</dbReference>
<reference evidence="2" key="1">
    <citation type="submission" date="2021-01" db="EMBL/GenBank/DDBJ databases">
        <authorList>
            <person name="Corre E."/>
            <person name="Pelletier E."/>
            <person name="Niang G."/>
            <person name="Scheremetjew M."/>
            <person name="Finn R."/>
            <person name="Kale V."/>
            <person name="Holt S."/>
            <person name="Cochrane G."/>
            <person name="Meng A."/>
            <person name="Brown T."/>
            <person name="Cohen L."/>
        </authorList>
    </citation>
    <scope>NUCLEOTIDE SEQUENCE</scope>
    <source>
        <strain evidence="2">CCMP1594</strain>
    </source>
</reference>
<accession>A0A7S4CL40</accession>
<dbReference type="AlphaFoldDB" id="A0A7S4CL40"/>